<name>A0ABD1LAI8_9FABA</name>
<feature type="compositionally biased region" description="Gly residues" evidence="1">
    <location>
        <begin position="56"/>
        <end position="65"/>
    </location>
</feature>
<dbReference type="EMBL" id="JBGMDY010000010">
    <property type="protein sequence ID" value="KAL2320015.1"/>
    <property type="molecule type" value="Genomic_DNA"/>
</dbReference>
<proteinExistence type="predicted"/>
<gene>
    <name evidence="2" type="ORF">Fmac_028984</name>
</gene>
<dbReference type="AlphaFoldDB" id="A0ABD1LAI8"/>
<protein>
    <submittedName>
        <fullName evidence="2">Uncharacterized protein</fullName>
    </submittedName>
</protein>
<dbReference type="Proteomes" id="UP001603857">
    <property type="component" value="Unassembled WGS sequence"/>
</dbReference>
<feature type="region of interest" description="Disordered" evidence="1">
    <location>
        <begin position="30"/>
        <end position="65"/>
    </location>
</feature>
<evidence type="ECO:0000313" key="2">
    <source>
        <dbReference type="EMBL" id="KAL2320015.1"/>
    </source>
</evidence>
<sequence>MIGDIGIISLLRNLGKQGFYMLMNIAPSWGQSRGNSDLKTKVGRRSSENAFKIGRRGGSQGCSFE</sequence>
<organism evidence="2 3">
    <name type="scientific">Flemingia macrophylla</name>
    <dbReference type="NCBI Taxonomy" id="520843"/>
    <lineage>
        <taxon>Eukaryota</taxon>
        <taxon>Viridiplantae</taxon>
        <taxon>Streptophyta</taxon>
        <taxon>Embryophyta</taxon>
        <taxon>Tracheophyta</taxon>
        <taxon>Spermatophyta</taxon>
        <taxon>Magnoliopsida</taxon>
        <taxon>eudicotyledons</taxon>
        <taxon>Gunneridae</taxon>
        <taxon>Pentapetalae</taxon>
        <taxon>rosids</taxon>
        <taxon>fabids</taxon>
        <taxon>Fabales</taxon>
        <taxon>Fabaceae</taxon>
        <taxon>Papilionoideae</taxon>
        <taxon>50 kb inversion clade</taxon>
        <taxon>NPAAA clade</taxon>
        <taxon>indigoferoid/millettioid clade</taxon>
        <taxon>Phaseoleae</taxon>
        <taxon>Flemingia</taxon>
    </lineage>
</organism>
<comment type="caution">
    <text evidence="2">The sequence shown here is derived from an EMBL/GenBank/DDBJ whole genome shotgun (WGS) entry which is preliminary data.</text>
</comment>
<reference evidence="2 3" key="1">
    <citation type="submission" date="2024-08" db="EMBL/GenBank/DDBJ databases">
        <title>Insights into the chromosomal genome structure of Flemingia macrophylla.</title>
        <authorList>
            <person name="Ding Y."/>
            <person name="Zhao Y."/>
            <person name="Bi W."/>
            <person name="Wu M."/>
            <person name="Zhao G."/>
            <person name="Gong Y."/>
            <person name="Li W."/>
            <person name="Zhang P."/>
        </authorList>
    </citation>
    <scope>NUCLEOTIDE SEQUENCE [LARGE SCALE GENOMIC DNA]</scope>
    <source>
        <strain evidence="2">DYQJB</strain>
        <tissue evidence="2">Leaf</tissue>
    </source>
</reference>
<evidence type="ECO:0000313" key="3">
    <source>
        <dbReference type="Proteomes" id="UP001603857"/>
    </source>
</evidence>
<keyword evidence="3" id="KW-1185">Reference proteome</keyword>
<evidence type="ECO:0000256" key="1">
    <source>
        <dbReference type="SAM" id="MobiDB-lite"/>
    </source>
</evidence>
<accession>A0ABD1LAI8</accession>